<reference evidence="6" key="1">
    <citation type="journal article" date="2020" name="mSystems">
        <title>Genome- and Community-Level Interaction Insights into Carbon Utilization and Element Cycling Functions of Hydrothermarchaeota in Hydrothermal Sediment.</title>
        <authorList>
            <person name="Zhou Z."/>
            <person name="Liu Y."/>
            <person name="Xu W."/>
            <person name="Pan J."/>
            <person name="Luo Z.H."/>
            <person name="Li M."/>
        </authorList>
    </citation>
    <scope>NUCLEOTIDE SEQUENCE [LARGE SCALE GENOMIC DNA]</scope>
    <source>
        <strain evidence="6">SpSt-906</strain>
    </source>
</reference>
<dbReference type="EMBL" id="DTMQ01000011">
    <property type="protein sequence ID" value="HGE98790.1"/>
    <property type="molecule type" value="Genomic_DNA"/>
</dbReference>
<evidence type="ECO:0000256" key="2">
    <source>
        <dbReference type="ARBA" id="ARBA00022679"/>
    </source>
</evidence>
<dbReference type="GO" id="GO:0008616">
    <property type="term" value="P:tRNA queuosine(34) biosynthetic process"/>
    <property type="evidence" value="ECO:0007669"/>
    <property type="project" value="UniProtKB-UniRule"/>
</dbReference>
<dbReference type="SUPFAM" id="SSF111337">
    <property type="entry name" value="QueA-like"/>
    <property type="match status" value="1"/>
</dbReference>
<dbReference type="Pfam" id="PF02547">
    <property type="entry name" value="Queuosine_synth"/>
    <property type="match status" value="1"/>
</dbReference>
<comment type="caution">
    <text evidence="6">The sequence shown here is derived from an EMBL/GenBank/DDBJ whole genome shotgun (WGS) entry which is preliminary data.</text>
</comment>
<evidence type="ECO:0000256" key="1">
    <source>
        <dbReference type="ARBA" id="ARBA00022490"/>
    </source>
</evidence>
<dbReference type="UniPathway" id="UPA00392"/>
<comment type="subcellular location">
    <subcellularLocation>
        <location evidence="5">Cytoplasm</location>
    </subcellularLocation>
</comment>
<dbReference type="NCBIfam" id="NF001140">
    <property type="entry name" value="PRK00147.1"/>
    <property type="match status" value="1"/>
</dbReference>
<organism evidence="6">
    <name type="scientific">candidate division WOR-3 bacterium</name>
    <dbReference type="NCBI Taxonomy" id="2052148"/>
    <lineage>
        <taxon>Bacteria</taxon>
        <taxon>Bacteria division WOR-3</taxon>
    </lineage>
</organism>
<dbReference type="InterPro" id="IPR042118">
    <property type="entry name" value="QueA_dom1"/>
</dbReference>
<dbReference type="HAMAP" id="MF_00113">
    <property type="entry name" value="QueA"/>
    <property type="match status" value="1"/>
</dbReference>
<dbReference type="Gene3D" id="2.40.10.240">
    <property type="entry name" value="QueA-like"/>
    <property type="match status" value="1"/>
</dbReference>
<protein>
    <recommendedName>
        <fullName evidence="5">S-adenosylmethionine:tRNA ribosyltransferase-isomerase</fullName>
        <ecNumber evidence="5">2.4.99.17</ecNumber>
    </recommendedName>
    <alternativeName>
        <fullName evidence="5">Queuosine biosynthesis protein QueA</fullName>
    </alternativeName>
</protein>
<keyword evidence="6" id="KW-0328">Glycosyltransferase</keyword>
<dbReference type="NCBIfam" id="TIGR00113">
    <property type="entry name" value="queA"/>
    <property type="match status" value="1"/>
</dbReference>
<dbReference type="PANTHER" id="PTHR30307">
    <property type="entry name" value="S-ADENOSYLMETHIONINE:TRNA RIBOSYLTRANSFERASE-ISOMERASE"/>
    <property type="match status" value="1"/>
</dbReference>
<dbReference type="InterPro" id="IPR036100">
    <property type="entry name" value="QueA_sf"/>
</dbReference>
<name>A0A7C3UQ71_UNCW3</name>
<dbReference type="GO" id="GO:0051075">
    <property type="term" value="F:S-adenosylmethionine:tRNA ribosyltransferase-isomerase activity"/>
    <property type="evidence" value="ECO:0007669"/>
    <property type="project" value="UniProtKB-EC"/>
</dbReference>
<dbReference type="GO" id="GO:0005737">
    <property type="term" value="C:cytoplasm"/>
    <property type="evidence" value="ECO:0007669"/>
    <property type="project" value="UniProtKB-SubCell"/>
</dbReference>
<evidence type="ECO:0000256" key="4">
    <source>
        <dbReference type="ARBA" id="ARBA00022785"/>
    </source>
</evidence>
<dbReference type="EC" id="2.4.99.17" evidence="5"/>
<comment type="pathway">
    <text evidence="5">tRNA modification; tRNA-queuosine biosynthesis.</text>
</comment>
<comment type="catalytic activity">
    <reaction evidence="5">
        <text>7-aminomethyl-7-carbaguanosine(34) in tRNA + S-adenosyl-L-methionine = epoxyqueuosine(34) in tRNA + adenine + L-methionine + 2 H(+)</text>
        <dbReference type="Rhea" id="RHEA:32155"/>
        <dbReference type="Rhea" id="RHEA-COMP:10342"/>
        <dbReference type="Rhea" id="RHEA-COMP:18582"/>
        <dbReference type="ChEBI" id="CHEBI:15378"/>
        <dbReference type="ChEBI" id="CHEBI:16708"/>
        <dbReference type="ChEBI" id="CHEBI:57844"/>
        <dbReference type="ChEBI" id="CHEBI:59789"/>
        <dbReference type="ChEBI" id="CHEBI:82833"/>
        <dbReference type="ChEBI" id="CHEBI:194443"/>
        <dbReference type="EC" id="2.4.99.17"/>
    </reaction>
</comment>
<accession>A0A7C3UQ71</accession>
<dbReference type="InterPro" id="IPR003699">
    <property type="entry name" value="QueA"/>
</dbReference>
<keyword evidence="2 5" id="KW-0808">Transferase</keyword>
<keyword evidence="1 5" id="KW-0963">Cytoplasm</keyword>
<proteinExistence type="inferred from homology"/>
<keyword evidence="3 5" id="KW-0949">S-adenosyl-L-methionine</keyword>
<dbReference type="PANTHER" id="PTHR30307:SF0">
    <property type="entry name" value="S-ADENOSYLMETHIONINE:TRNA RIBOSYLTRANSFERASE-ISOMERASE"/>
    <property type="match status" value="1"/>
</dbReference>
<evidence type="ECO:0000256" key="3">
    <source>
        <dbReference type="ARBA" id="ARBA00022691"/>
    </source>
</evidence>
<keyword evidence="6" id="KW-0413">Isomerase</keyword>
<comment type="function">
    <text evidence="5">Transfers and isomerizes the ribose moiety from AdoMet to the 7-aminomethyl group of 7-deazaguanine (preQ1-tRNA) to give epoxyqueuosine (oQ-tRNA).</text>
</comment>
<keyword evidence="4 5" id="KW-0671">Queuosine biosynthesis</keyword>
<comment type="subunit">
    <text evidence="5">Monomer.</text>
</comment>
<gene>
    <name evidence="5 6" type="primary">queA</name>
    <name evidence="6" type="ORF">ENX07_01790</name>
</gene>
<sequence length="335" mass="38442">MRLTDFDYFLPKELIAQKPREKRDTSRLLIVDRQKRDFFETVFSQIVHYLKPGDVLILNDTRVIRARIYVALPNGKKGEILLLRKIGDDRWEILCRPAKKFKPGSEVRVGDFPVKIEERKPTGVRIARFFHPVEELINTFGEIALPPYIKEKLGNPEEYQTIFARRDGGIASPTAGLHFTTELIEEIKGKGVEVGFITLHPSLGTFRPIKEEIVEKHKMYPEDFSIGKETAEIINRAKEEKRRVIACGTTCVRALESVAEDGKVRAYSGATELFIYPGYRFQIVDALITNFHLPKSSLLLLICAFADKDLIFAAYQYAIEKRFLFYSFGDAMFIV</sequence>
<comment type="similarity">
    <text evidence="5">Belongs to the QueA family.</text>
</comment>
<dbReference type="Gene3D" id="3.40.1780.10">
    <property type="entry name" value="QueA-like"/>
    <property type="match status" value="2"/>
</dbReference>
<dbReference type="AlphaFoldDB" id="A0A7C3UQ71"/>
<dbReference type="InterPro" id="IPR042119">
    <property type="entry name" value="QueA_dom2"/>
</dbReference>
<evidence type="ECO:0000313" key="6">
    <source>
        <dbReference type="EMBL" id="HGE98790.1"/>
    </source>
</evidence>
<evidence type="ECO:0000256" key="5">
    <source>
        <dbReference type="HAMAP-Rule" id="MF_00113"/>
    </source>
</evidence>